<organism evidence="4 5">
    <name type="scientific">Orlajensenia flava</name>
    <dbReference type="NCBI Taxonomy" id="2565934"/>
    <lineage>
        <taxon>Bacteria</taxon>
        <taxon>Bacillati</taxon>
        <taxon>Actinomycetota</taxon>
        <taxon>Actinomycetes</taxon>
        <taxon>Micrococcales</taxon>
        <taxon>Microbacteriaceae</taxon>
        <taxon>Orlajensenia</taxon>
    </lineage>
</organism>
<sequence length="607" mass="63695">MRFVLAIVAFFVAAVMIAFGIAQRTVLLAPDSVSMATTVSGGDAYVVIGSKTLALHPGLQKVQVSGGAKTSMIALGREADVAAWIEGEPYSSIGVDKKSGDLASTRVASTSEATGESPASDDATAAPAVVEPTNPLGSDLWLDEFTGTTSASAELSVPSGYSLLVASDGKNPAPTRVSITWPLDNSTPWAGPLIVGGLLVLLLGFASYLWAIWHMRRKRRPRRNMPKGPRMPRIPRPKTIKEITPSTGRRAIGKSSRVVAVPIVLVGALALSGCSSDFWPSFDGASSPTASTTPTPAVTTDAQADPDLKPPAVTVPQLERIIRKIAVLTGEADKALDSTKLATRFAGPALALREANYKVRTTLPDYAAPDAIPAGPVELAVPQQTDAWPRVVMTVLQNKDDPTTKPTALVLEQESPRANYFVRYAVSLAADAVIPGMAPARIGSPVVAPDSEFTLLPPNKVAPAYADIMMKGDASEWFKYFDTATDPFLKQVGVDSKNNRRANLPATASIDFSNAVGSGRTLALATNDSGAIVTVNINETETVKPTDGGTVSPQNAAKAYSGVENSAKGITQTFGDQVLFYVPPAGSKDTIRMLGFAQGIISASEVP</sequence>
<evidence type="ECO:0000256" key="2">
    <source>
        <dbReference type="SAM" id="Phobius"/>
    </source>
</evidence>
<feature type="compositionally biased region" description="Low complexity" evidence="1">
    <location>
        <begin position="285"/>
        <end position="305"/>
    </location>
</feature>
<feature type="region of interest" description="Disordered" evidence="1">
    <location>
        <begin position="106"/>
        <end position="126"/>
    </location>
</feature>
<dbReference type="Proteomes" id="UP000307380">
    <property type="component" value="Unassembled WGS sequence"/>
</dbReference>
<feature type="region of interest" description="Disordered" evidence="1">
    <location>
        <begin position="284"/>
        <end position="311"/>
    </location>
</feature>
<proteinExistence type="predicted"/>
<reference evidence="4 5" key="1">
    <citation type="submission" date="2019-04" db="EMBL/GenBank/DDBJ databases">
        <authorList>
            <person name="Jiang L."/>
        </authorList>
    </citation>
    <scope>NUCLEOTIDE SEQUENCE [LARGE SCALE GENOMIC DNA]</scope>
    <source>
        <strain evidence="4 5">YIM 131861</strain>
    </source>
</reference>
<dbReference type="Pfam" id="PF26366">
    <property type="entry name" value="DUF8094"/>
    <property type="match status" value="1"/>
</dbReference>
<dbReference type="RefSeq" id="WP_136421981.1">
    <property type="nucleotide sequence ID" value="NZ_SSSN01000003.1"/>
</dbReference>
<accession>A0A4S4FW41</accession>
<gene>
    <name evidence="4" type="ORF">E6C70_02685</name>
</gene>
<feature type="transmembrane region" description="Helical" evidence="2">
    <location>
        <begin position="189"/>
        <end position="213"/>
    </location>
</feature>
<protein>
    <recommendedName>
        <fullName evidence="3">DUF8094 domain-containing protein</fullName>
    </recommendedName>
</protein>
<keyword evidence="2" id="KW-0812">Transmembrane</keyword>
<dbReference type="OrthoDB" id="3265533at2"/>
<keyword evidence="2" id="KW-0472">Membrane</keyword>
<comment type="caution">
    <text evidence="4">The sequence shown here is derived from an EMBL/GenBank/DDBJ whole genome shotgun (WGS) entry which is preliminary data.</text>
</comment>
<evidence type="ECO:0000259" key="3">
    <source>
        <dbReference type="Pfam" id="PF26366"/>
    </source>
</evidence>
<evidence type="ECO:0000313" key="5">
    <source>
        <dbReference type="Proteomes" id="UP000307380"/>
    </source>
</evidence>
<feature type="transmembrane region" description="Helical" evidence="2">
    <location>
        <begin position="258"/>
        <end position="279"/>
    </location>
</feature>
<feature type="region of interest" description="Disordered" evidence="1">
    <location>
        <begin position="221"/>
        <end position="240"/>
    </location>
</feature>
<name>A0A4S4FW41_9MICO</name>
<feature type="compositionally biased region" description="Low complexity" evidence="1">
    <location>
        <begin position="117"/>
        <end position="126"/>
    </location>
</feature>
<dbReference type="EMBL" id="SSSN01000003">
    <property type="protein sequence ID" value="THG35003.1"/>
    <property type="molecule type" value="Genomic_DNA"/>
</dbReference>
<dbReference type="AlphaFoldDB" id="A0A4S4FW41"/>
<keyword evidence="2" id="KW-1133">Transmembrane helix</keyword>
<dbReference type="InterPro" id="IPR058407">
    <property type="entry name" value="DUF8094"/>
</dbReference>
<evidence type="ECO:0000313" key="4">
    <source>
        <dbReference type="EMBL" id="THG35003.1"/>
    </source>
</evidence>
<feature type="domain" description="DUF8094" evidence="3">
    <location>
        <begin position="311"/>
        <end position="604"/>
    </location>
</feature>
<evidence type="ECO:0000256" key="1">
    <source>
        <dbReference type="SAM" id="MobiDB-lite"/>
    </source>
</evidence>
<keyword evidence="5" id="KW-1185">Reference proteome</keyword>